<dbReference type="EMBL" id="LABY01000475">
    <property type="protein sequence ID" value="KMO26949.1"/>
    <property type="molecule type" value="Genomic_DNA"/>
</dbReference>
<reference evidence="2 3" key="1">
    <citation type="submission" date="2015-03" db="EMBL/GenBank/DDBJ databases">
        <title>Genome sequencing of Methylobacterium variabile DSM 16961.</title>
        <authorList>
            <person name="Chaudhry V."/>
            <person name="Patil P.B."/>
        </authorList>
    </citation>
    <scope>NUCLEOTIDE SEQUENCE [LARGE SCALE GENOMIC DNA]</scope>
    <source>
        <strain evidence="2 3">DSM 16961</strain>
    </source>
</reference>
<dbReference type="SUPFAM" id="SSF55781">
    <property type="entry name" value="GAF domain-like"/>
    <property type="match status" value="1"/>
</dbReference>
<evidence type="ECO:0000313" key="3">
    <source>
        <dbReference type="Proteomes" id="UP000035955"/>
    </source>
</evidence>
<dbReference type="InterPro" id="IPR043150">
    <property type="entry name" value="Phytochrome_PHY_sf"/>
</dbReference>
<protein>
    <submittedName>
        <fullName evidence="2">Histidine kinase</fullName>
    </submittedName>
</protein>
<keyword evidence="3" id="KW-1185">Reference proteome</keyword>
<dbReference type="Proteomes" id="UP000035955">
    <property type="component" value="Unassembled WGS sequence"/>
</dbReference>
<dbReference type="GO" id="GO:0006355">
    <property type="term" value="P:regulation of DNA-templated transcription"/>
    <property type="evidence" value="ECO:0007669"/>
    <property type="project" value="InterPro"/>
</dbReference>
<dbReference type="InterPro" id="IPR013515">
    <property type="entry name" value="Phytochrome_cen-reg"/>
</dbReference>
<gene>
    <name evidence="2" type="ORF">VQ02_34045</name>
</gene>
<keyword evidence="2" id="KW-0418">Kinase</keyword>
<accession>A0A0J6RZZ6</accession>
<comment type="caution">
    <text evidence="2">The sequence shown here is derived from an EMBL/GenBank/DDBJ whole genome shotgun (WGS) entry which is preliminary data.</text>
</comment>
<name>A0A0J6RZZ6_9HYPH</name>
<dbReference type="GO" id="GO:0009584">
    <property type="term" value="P:detection of visible light"/>
    <property type="evidence" value="ECO:0007669"/>
    <property type="project" value="InterPro"/>
</dbReference>
<evidence type="ECO:0000259" key="1">
    <source>
        <dbReference type="Pfam" id="PF00360"/>
    </source>
</evidence>
<feature type="non-terminal residue" evidence="2">
    <location>
        <position position="165"/>
    </location>
</feature>
<organism evidence="2 3">
    <name type="scientific">Methylobacterium variabile</name>
    <dbReference type="NCBI Taxonomy" id="298794"/>
    <lineage>
        <taxon>Bacteria</taxon>
        <taxon>Pseudomonadati</taxon>
        <taxon>Pseudomonadota</taxon>
        <taxon>Alphaproteobacteria</taxon>
        <taxon>Hyphomicrobiales</taxon>
        <taxon>Methylobacteriaceae</taxon>
        <taxon>Methylobacterium</taxon>
    </lineage>
</organism>
<dbReference type="GO" id="GO:0016301">
    <property type="term" value="F:kinase activity"/>
    <property type="evidence" value="ECO:0007669"/>
    <property type="project" value="UniProtKB-KW"/>
</dbReference>
<keyword evidence="2" id="KW-0808">Transferase</keyword>
<dbReference type="AlphaFoldDB" id="A0A0J6RZZ6"/>
<evidence type="ECO:0000313" key="2">
    <source>
        <dbReference type="EMBL" id="KMO26949.1"/>
    </source>
</evidence>
<dbReference type="Gene3D" id="3.30.450.270">
    <property type="match status" value="1"/>
</dbReference>
<feature type="domain" description="Phytochrome central region" evidence="1">
    <location>
        <begin position="2"/>
        <end position="164"/>
    </location>
</feature>
<sequence length="165" mass="17932">MRELARSDDFVSALTENTHTLLDLFDARGAATVSDEAVRRLGQTPPPDAVLAIAAWLRATLPADRTSYATAEFAAAHPPSAAYAECASGLLAVFVDSERRHLLLWFRPEVPSTVTWGGDPRKPVLAGSGPVAVLPRRSFERWVEERRGVSEPFAPWQIAIAEALA</sequence>
<dbReference type="Pfam" id="PF00360">
    <property type="entry name" value="PHY"/>
    <property type="match status" value="1"/>
</dbReference>
<proteinExistence type="predicted"/>